<dbReference type="SUPFAM" id="SSF51971">
    <property type="entry name" value="Nucleotide-binding domain"/>
    <property type="match status" value="1"/>
</dbReference>
<dbReference type="InterPro" id="IPR017941">
    <property type="entry name" value="Rieske_2Fe-2S"/>
</dbReference>
<dbReference type="Proteomes" id="UP000033109">
    <property type="component" value="Chromosome"/>
</dbReference>
<dbReference type="InterPro" id="IPR005805">
    <property type="entry name" value="Rieske_Fe-S_prot_C"/>
</dbReference>
<keyword evidence="2" id="KW-0479">Metal-binding</keyword>
<dbReference type="InterPro" id="IPR036922">
    <property type="entry name" value="Rieske_2Fe-2S_sf"/>
</dbReference>
<reference evidence="7 8" key="1">
    <citation type="journal article" date="2015" name="Sci. Rep.">
        <title>Unraveling adaptation of Pontibacter korlensis to radiation and infertility in desert through complete genome and comparative transcriptomic analysis.</title>
        <authorList>
            <person name="Dai J."/>
            <person name="Dai W."/>
            <person name="Qiu C."/>
            <person name="Yang Z."/>
            <person name="Zhang Y."/>
            <person name="Zhou M."/>
            <person name="Zhang L."/>
            <person name="Fang C."/>
            <person name="Gao Q."/>
            <person name="Yang Q."/>
            <person name="Li X."/>
            <person name="Wang Z."/>
            <person name="Wang Z."/>
            <person name="Jia Z."/>
            <person name="Chen X."/>
        </authorList>
    </citation>
    <scope>NUCLEOTIDE SEQUENCE [LARGE SCALE GENOMIC DNA]</scope>
    <source>
        <strain evidence="7 8">X14-1T</strain>
    </source>
</reference>
<dbReference type="PANTHER" id="PTHR13847">
    <property type="entry name" value="SARCOSINE DEHYDROGENASE-RELATED"/>
    <property type="match status" value="1"/>
</dbReference>
<keyword evidence="5" id="KW-1015">Disulfide bond</keyword>
<dbReference type="GO" id="GO:0051537">
    <property type="term" value="F:2 iron, 2 sulfur cluster binding"/>
    <property type="evidence" value="ECO:0007669"/>
    <property type="project" value="UniProtKB-KW"/>
</dbReference>
<evidence type="ECO:0000313" key="7">
    <source>
        <dbReference type="EMBL" id="AKD04590.1"/>
    </source>
</evidence>
<name>A0A0E3ZH45_9BACT</name>
<protein>
    <submittedName>
        <fullName evidence="7">Oxidoreductase</fullName>
    </submittedName>
</protein>
<dbReference type="InterPro" id="IPR006076">
    <property type="entry name" value="FAD-dep_OxRdtase"/>
</dbReference>
<keyword evidence="3" id="KW-0408">Iron</keyword>
<evidence type="ECO:0000256" key="1">
    <source>
        <dbReference type="ARBA" id="ARBA00022714"/>
    </source>
</evidence>
<dbReference type="Gene3D" id="3.30.9.10">
    <property type="entry name" value="D-Amino Acid Oxidase, subunit A, domain 2"/>
    <property type="match status" value="1"/>
</dbReference>
<dbReference type="PANTHER" id="PTHR13847:SF281">
    <property type="entry name" value="FAD DEPENDENT OXIDOREDUCTASE DOMAIN-CONTAINING PROTEIN"/>
    <property type="match status" value="1"/>
</dbReference>
<gene>
    <name evidence="7" type="ORF">PKOR_17680</name>
</gene>
<dbReference type="PATRIC" id="fig|400092.3.peg.3879"/>
<sequence length="510" mass="56202">MKKESGATLPVWMNHEQAPVRQVLRENIACDVCVVGGGIAGLTTAYLLTREGKKVVVLESKEIGGGESSRTTAHLSNALDEQYYNLIKLFGKDGARLACQSHARAIDKIEQIAKEENIDCDFHRVDGYLIATSPEEQDKLMQELEAVQQIGWPEVVLRKHCPVDSLSTYPCLHFPNQGRFHIMKYLNGLAKSIQDKGGQIYSGAHVKEFKSGAVATAITTEGHSISANHLVVATNTPVNDKFAIHTKQAPYRTYVVGVQVPKDSVPDALYWDLKDPYHYVRLQKETAGDETFDLLIVGGADHKTGQHDNPAECFEELERWTRLKFPMAEQVIYRWSGQVYEPVDGLAFIGRNPGDEDNVYIATGDSGHGMTHGTISGMLITDLIMERPNPWAKLYDPGRSGLKGVGEYLKENLNVAVQMKDHITPGEVDDQMEVLPGTGRILRKGATKVAVYCDPNGVRHQHSAVCPHLGCVVSWNSVESSWDCPCHGSRFDPYGKVVTGPANTDLGPAK</sequence>
<dbReference type="HOGENOM" id="CLU_007884_15_1_10"/>
<evidence type="ECO:0000313" key="8">
    <source>
        <dbReference type="Proteomes" id="UP000033109"/>
    </source>
</evidence>
<accession>A0A0E3ZH45</accession>
<dbReference type="RefSeq" id="WP_046312453.1">
    <property type="nucleotide sequence ID" value="NZ_CBCSCY010000013.1"/>
</dbReference>
<dbReference type="SUPFAM" id="SSF50022">
    <property type="entry name" value="ISP domain"/>
    <property type="match status" value="1"/>
</dbReference>
<organism evidence="7 8">
    <name type="scientific">Pontibacter korlensis</name>
    <dbReference type="NCBI Taxonomy" id="400092"/>
    <lineage>
        <taxon>Bacteria</taxon>
        <taxon>Pseudomonadati</taxon>
        <taxon>Bacteroidota</taxon>
        <taxon>Cytophagia</taxon>
        <taxon>Cytophagales</taxon>
        <taxon>Hymenobacteraceae</taxon>
        <taxon>Pontibacter</taxon>
    </lineage>
</organism>
<dbReference type="GO" id="GO:0016020">
    <property type="term" value="C:membrane"/>
    <property type="evidence" value="ECO:0007669"/>
    <property type="project" value="InterPro"/>
</dbReference>
<dbReference type="AlphaFoldDB" id="A0A0E3ZH45"/>
<keyword evidence="1" id="KW-0001">2Fe-2S</keyword>
<dbReference type="EMBL" id="CP009621">
    <property type="protein sequence ID" value="AKD04590.1"/>
    <property type="molecule type" value="Genomic_DNA"/>
</dbReference>
<dbReference type="GO" id="GO:0046872">
    <property type="term" value="F:metal ion binding"/>
    <property type="evidence" value="ECO:0007669"/>
    <property type="project" value="UniProtKB-KW"/>
</dbReference>
<dbReference type="OrthoDB" id="9767869at2"/>
<evidence type="ECO:0000256" key="2">
    <source>
        <dbReference type="ARBA" id="ARBA00022723"/>
    </source>
</evidence>
<dbReference type="STRING" id="400092.PKOR_17680"/>
<evidence type="ECO:0000256" key="3">
    <source>
        <dbReference type="ARBA" id="ARBA00023004"/>
    </source>
</evidence>
<dbReference type="InterPro" id="IPR036188">
    <property type="entry name" value="FAD/NAD-bd_sf"/>
</dbReference>
<evidence type="ECO:0000259" key="6">
    <source>
        <dbReference type="PROSITE" id="PS51296"/>
    </source>
</evidence>
<dbReference type="PRINTS" id="PR00162">
    <property type="entry name" value="RIESKE"/>
</dbReference>
<dbReference type="Gene3D" id="3.50.50.60">
    <property type="entry name" value="FAD/NAD(P)-binding domain"/>
    <property type="match status" value="1"/>
</dbReference>
<dbReference type="Gene3D" id="2.102.10.10">
    <property type="entry name" value="Rieske [2Fe-2S] iron-sulphur domain"/>
    <property type="match status" value="1"/>
</dbReference>
<dbReference type="PROSITE" id="PS51296">
    <property type="entry name" value="RIESKE"/>
    <property type="match status" value="1"/>
</dbReference>
<evidence type="ECO:0000256" key="5">
    <source>
        <dbReference type="ARBA" id="ARBA00023157"/>
    </source>
</evidence>
<proteinExistence type="predicted"/>
<dbReference type="GO" id="GO:0005737">
    <property type="term" value="C:cytoplasm"/>
    <property type="evidence" value="ECO:0007669"/>
    <property type="project" value="TreeGrafter"/>
</dbReference>
<feature type="domain" description="Rieske" evidence="6">
    <location>
        <begin position="426"/>
        <end position="510"/>
    </location>
</feature>
<dbReference type="KEGG" id="pko:PKOR_17680"/>
<evidence type="ECO:0000256" key="4">
    <source>
        <dbReference type="ARBA" id="ARBA00023014"/>
    </source>
</evidence>
<keyword evidence="8" id="KW-1185">Reference proteome</keyword>
<dbReference type="Pfam" id="PF00355">
    <property type="entry name" value="Rieske"/>
    <property type="match status" value="1"/>
</dbReference>
<keyword evidence="4" id="KW-0411">Iron-sulfur</keyword>
<dbReference type="Pfam" id="PF01266">
    <property type="entry name" value="DAO"/>
    <property type="match status" value="1"/>
</dbReference>